<comment type="caution">
    <text evidence="2">The sequence shown here is derived from an EMBL/GenBank/DDBJ whole genome shotgun (WGS) entry which is preliminary data.</text>
</comment>
<gene>
    <name evidence="2" type="ORF">CASFOL_033776</name>
</gene>
<evidence type="ECO:0000313" key="3">
    <source>
        <dbReference type="Proteomes" id="UP001632038"/>
    </source>
</evidence>
<protein>
    <recommendedName>
        <fullName evidence="4">Reverse transcriptase zinc-binding domain-containing protein</fullName>
    </recommendedName>
</protein>
<dbReference type="Proteomes" id="UP001632038">
    <property type="component" value="Unassembled WGS sequence"/>
</dbReference>
<proteinExistence type="predicted"/>
<sequence>MWKCLLPHLANLESLALWLLGKGDVDLWTDNWSGEAIDPSAHVKVTVREAQQQVVSLCDTLEPQYLQLLKDIPLDESVDDVAILPEYPKGKFVIKKYLDCYRVQGVNELWTKLILNRCLPFRIGAFLWKAFSNALPVDSKPWRALSRI</sequence>
<name>A0ABD3BXX4_9LAMI</name>
<dbReference type="EMBL" id="JAVIJP010000060">
    <property type="protein sequence ID" value="KAL3622365.1"/>
    <property type="molecule type" value="Genomic_DNA"/>
</dbReference>
<evidence type="ECO:0008006" key="4">
    <source>
        <dbReference type="Google" id="ProtNLM"/>
    </source>
</evidence>
<dbReference type="AlphaFoldDB" id="A0ABD3BXX4"/>
<reference evidence="3" key="1">
    <citation type="journal article" date="2024" name="IScience">
        <title>Strigolactones Initiate the Formation of Haustorium-like Structures in Castilleja.</title>
        <authorList>
            <person name="Buerger M."/>
            <person name="Peterson D."/>
            <person name="Chory J."/>
        </authorList>
    </citation>
    <scope>NUCLEOTIDE SEQUENCE [LARGE SCALE GENOMIC DNA]</scope>
</reference>
<evidence type="ECO:0000313" key="2">
    <source>
        <dbReference type="EMBL" id="KAL3622365.1"/>
    </source>
</evidence>
<evidence type="ECO:0000256" key="1">
    <source>
        <dbReference type="SAM" id="SignalP"/>
    </source>
</evidence>
<organism evidence="2 3">
    <name type="scientific">Castilleja foliolosa</name>
    <dbReference type="NCBI Taxonomy" id="1961234"/>
    <lineage>
        <taxon>Eukaryota</taxon>
        <taxon>Viridiplantae</taxon>
        <taxon>Streptophyta</taxon>
        <taxon>Embryophyta</taxon>
        <taxon>Tracheophyta</taxon>
        <taxon>Spermatophyta</taxon>
        <taxon>Magnoliopsida</taxon>
        <taxon>eudicotyledons</taxon>
        <taxon>Gunneridae</taxon>
        <taxon>Pentapetalae</taxon>
        <taxon>asterids</taxon>
        <taxon>lamiids</taxon>
        <taxon>Lamiales</taxon>
        <taxon>Orobanchaceae</taxon>
        <taxon>Pedicularideae</taxon>
        <taxon>Castillejinae</taxon>
        <taxon>Castilleja</taxon>
    </lineage>
</organism>
<keyword evidence="1" id="KW-0732">Signal</keyword>
<feature type="signal peptide" evidence="1">
    <location>
        <begin position="1"/>
        <end position="23"/>
    </location>
</feature>
<feature type="chain" id="PRO_5044887070" description="Reverse transcriptase zinc-binding domain-containing protein" evidence="1">
    <location>
        <begin position="24"/>
        <end position="148"/>
    </location>
</feature>
<keyword evidence="3" id="KW-1185">Reference proteome</keyword>
<accession>A0ABD3BXX4</accession>